<organism evidence="1 2">
    <name type="scientific">Pistacia integerrima</name>
    <dbReference type="NCBI Taxonomy" id="434235"/>
    <lineage>
        <taxon>Eukaryota</taxon>
        <taxon>Viridiplantae</taxon>
        <taxon>Streptophyta</taxon>
        <taxon>Embryophyta</taxon>
        <taxon>Tracheophyta</taxon>
        <taxon>Spermatophyta</taxon>
        <taxon>Magnoliopsida</taxon>
        <taxon>eudicotyledons</taxon>
        <taxon>Gunneridae</taxon>
        <taxon>Pentapetalae</taxon>
        <taxon>rosids</taxon>
        <taxon>malvids</taxon>
        <taxon>Sapindales</taxon>
        <taxon>Anacardiaceae</taxon>
        <taxon>Pistacia</taxon>
    </lineage>
</organism>
<evidence type="ECO:0000313" key="2">
    <source>
        <dbReference type="Proteomes" id="UP001163603"/>
    </source>
</evidence>
<evidence type="ECO:0000313" key="1">
    <source>
        <dbReference type="EMBL" id="KAJ0046899.1"/>
    </source>
</evidence>
<comment type="caution">
    <text evidence="1">The sequence shown here is derived from an EMBL/GenBank/DDBJ whole genome shotgun (WGS) entry which is preliminary data.</text>
</comment>
<sequence>MVRIAISCLQRNLHKRPSASMLVKVFDGLMDLEPVAEYSFLNSIHEETPQEIIPVASSTIIPSVLSGPR</sequence>
<accession>A0ACC0Z7V0</accession>
<dbReference type="EMBL" id="CM047738">
    <property type="protein sequence ID" value="KAJ0046899.1"/>
    <property type="molecule type" value="Genomic_DNA"/>
</dbReference>
<keyword evidence="2" id="KW-1185">Reference proteome</keyword>
<gene>
    <name evidence="1" type="ORF">Pint_04787</name>
</gene>
<protein>
    <submittedName>
        <fullName evidence="1">Uncharacterized protein</fullName>
    </submittedName>
</protein>
<reference evidence="2" key="1">
    <citation type="journal article" date="2023" name="G3 (Bethesda)">
        <title>Genome assembly and association tests identify interacting loci associated with vigor, precocity, and sex in interspecific pistachio rootstocks.</title>
        <authorList>
            <person name="Palmer W."/>
            <person name="Jacygrad E."/>
            <person name="Sagayaradj S."/>
            <person name="Cavanaugh K."/>
            <person name="Han R."/>
            <person name="Bertier L."/>
            <person name="Beede B."/>
            <person name="Kafkas S."/>
            <person name="Golino D."/>
            <person name="Preece J."/>
            <person name="Michelmore R."/>
        </authorList>
    </citation>
    <scope>NUCLEOTIDE SEQUENCE [LARGE SCALE GENOMIC DNA]</scope>
</reference>
<proteinExistence type="predicted"/>
<dbReference type="Proteomes" id="UP001163603">
    <property type="component" value="Chromosome 3"/>
</dbReference>
<name>A0ACC0Z7V0_9ROSI</name>